<evidence type="ECO:0000313" key="3">
    <source>
        <dbReference type="Proteomes" id="UP000075243"/>
    </source>
</evidence>
<dbReference type="AlphaFoldDB" id="A0A151RJ40"/>
<sequence length="106" mass="12525">NMVERFVEILNCRVMEFSFTYLGLLVGGNPKKEDFWKPIVFKFKKLSRWNNKVMSFAERLCLISWILSSLPIFYFSFFEMPLIAERVKEDSKRIFVAGEEGGKKIN</sequence>
<proteinExistence type="predicted"/>
<dbReference type="Proteomes" id="UP000075243">
    <property type="component" value="Unassembled WGS sequence"/>
</dbReference>
<keyword evidence="1" id="KW-0472">Membrane</keyword>
<dbReference type="Gramene" id="C.cajan_36214.t">
    <property type="protein sequence ID" value="C.cajan_36214.t.cds1"/>
    <property type="gene ID" value="C.cajan_36214"/>
</dbReference>
<keyword evidence="3" id="KW-1185">Reference proteome</keyword>
<feature type="transmembrane region" description="Helical" evidence="1">
    <location>
        <begin position="62"/>
        <end position="84"/>
    </location>
</feature>
<accession>A0A151RJ40</accession>
<gene>
    <name evidence="2" type="ORF">KK1_035994</name>
</gene>
<evidence type="ECO:0000256" key="1">
    <source>
        <dbReference type="SAM" id="Phobius"/>
    </source>
</evidence>
<protein>
    <submittedName>
        <fullName evidence="2">Uncharacterized protein</fullName>
    </submittedName>
</protein>
<reference evidence="2" key="1">
    <citation type="journal article" date="2012" name="Nat. Biotechnol.">
        <title>Draft genome sequence of pigeonpea (Cajanus cajan), an orphan legume crop of resource-poor farmers.</title>
        <authorList>
            <person name="Varshney R.K."/>
            <person name="Chen W."/>
            <person name="Li Y."/>
            <person name="Bharti A.K."/>
            <person name="Saxena R.K."/>
            <person name="Schlueter J.A."/>
            <person name="Donoghue M.T."/>
            <person name="Azam S."/>
            <person name="Fan G."/>
            <person name="Whaley A.M."/>
            <person name="Farmer A.D."/>
            <person name="Sheridan J."/>
            <person name="Iwata A."/>
            <person name="Tuteja R."/>
            <person name="Penmetsa R.V."/>
            <person name="Wu W."/>
            <person name="Upadhyaya H.D."/>
            <person name="Yang S.P."/>
            <person name="Shah T."/>
            <person name="Saxena K.B."/>
            <person name="Michael T."/>
            <person name="McCombie W.R."/>
            <person name="Yang B."/>
            <person name="Zhang G."/>
            <person name="Yang H."/>
            <person name="Wang J."/>
            <person name="Spillane C."/>
            <person name="Cook D.R."/>
            <person name="May G.D."/>
            <person name="Xu X."/>
            <person name="Jackson S.A."/>
        </authorList>
    </citation>
    <scope>NUCLEOTIDE SEQUENCE [LARGE SCALE GENOMIC DNA]</scope>
</reference>
<keyword evidence="1" id="KW-1133">Transmembrane helix</keyword>
<dbReference type="EMBL" id="KQ483710">
    <property type="protein sequence ID" value="KYP42587.1"/>
    <property type="molecule type" value="Genomic_DNA"/>
</dbReference>
<dbReference type="PANTHER" id="PTHR33116">
    <property type="entry name" value="REVERSE TRANSCRIPTASE ZINC-BINDING DOMAIN-CONTAINING PROTEIN-RELATED-RELATED"/>
    <property type="match status" value="1"/>
</dbReference>
<feature type="non-terminal residue" evidence="2">
    <location>
        <position position="1"/>
    </location>
</feature>
<organism evidence="2 3">
    <name type="scientific">Cajanus cajan</name>
    <name type="common">Pigeon pea</name>
    <name type="synonym">Cajanus indicus</name>
    <dbReference type="NCBI Taxonomy" id="3821"/>
    <lineage>
        <taxon>Eukaryota</taxon>
        <taxon>Viridiplantae</taxon>
        <taxon>Streptophyta</taxon>
        <taxon>Embryophyta</taxon>
        <taxon>Tracheophyta</taxon>
        <taxon>Spermatophyta</taxon>
        <taxon>Magnoliopsida</taxon>
        <taxon>eudicotyledons</taxon>
        <taxon>Gunneridae</taxon>
        <taxon>Pentapetalae</taxon>
        <taxon>rosids</taxon>
        <taxon>fabids</taxon>
        <taxon>Fabales</taxon>
        <taxon>Fabaceae</taxon>
        <taxon>Papilionoideae</taxon>
        <taxon>50 kb inversion clade</taxon>
        <taxon>NPAAA clade</taxon>
        <taxon>indigoferoid/millettioid clade</taxon>
        <taxon>Phaseoleae</taxon>
        <taxon>Cajanus</taxon>
    </lineage>
</organism>
<keyword evidence="1" id="KW-0812">Transmembrane</keyword>
<dbReference type="PANTHER" id="PTHR33116:SF78">
    <property type="entry name" value="OS12G0587133 PROTEIN"/>
    <property type="match status" value="1"/>
</dbReference>
<evidence type="ECO:0000313" key="2">
    <source>
        <dbReference type="EMBL" id="KYP42587.1"/>
    </source>
</evidence>
<name>A0A151RJ40_CAJCA</name>